<dbReference type="SUPFAM" id="SSF88946">
    <property type="entry name" value="Sigma2 domain of RNA polymerase sigma factors"/>
    <property type="match status" value="1"/>
</dbReference>
<dbReference type="CDD" id="cd06171">
    <property type="entry name" value="Sigma70_r4"/>
    <property type="match status" value="1"/>
</dbReference>
<dbReference type="SUPFAM" id="SSF88659">
    <property type="entry name" value="Sigma3 and sigma4 domains of RNA polymerase sigma factors"/>
    <property type="match status" value="1"/>
</dbReference>
<evidence type="ECO:0000256" key="4">
    <source>
        <dbReference type="ARBA" id="ARBA00023125"/>
    </source>
</evidence>
<name>A0A5Q2RHL4_9ACTN</name>
<dbReference type="InterPro" id="IPR013325">
    <property type="entry name" value="RNA_pol_sigma_r2"/>
</dbReference>
<keyword evidence="8" id="KW-1185">Reference proteome</keyword>
<keyword evidence="3" id="KW-0731">Sigma factor</keyword>
<dbReference type="InterPro" id="IPR039425">
    <property type="entry name" value="RNA_pol_sigma-70-like"/>
</dbReference>
<dbReference type="InterPro" id="IPR013249">
    <property type="entry name" value="RNA_pol_sigma70_r4_t2"/>
</dbReference>
<dbReference type="PANTHER" id="PTHR43133">
    <property type="entry name" value="RNA POLYMERASE ECF-TYPE SIGMA FACTO"/>
    <property type="match status" value="1"/>
</dbReference>
<reference evidence="7 8" key="1">
    <citation type="submission" date="2019-11" db="EMBL/GenBank/DDBJ databases">
        <authorList>
            <person name="He Y."/>
        </authorList>
    </citation>
    <scope>NUCLEOTIDE SEQUENCE [LARGE SCALE GENOMIC DNA]</scope>
    <source>
        <strain evidence="7 8">SCSIO 58843</strain>
    </source>
</reference>
<dbReference type="Proteomes" id="UP000334019">
    <property type="component" value="Chromosome"/>
</dbReference>
<dbReference type="RefSeq" id="WP_153759182.1">
    <property type="nucleotide sequence ID" value="NZ_CP045851.1"/>
</dbReference>
<dbReference type="Gene3D" id="1.10.10.10">
    <property type="entry name" value="Winged helix-like DNA-binding domain superfamily/Winged helix DNA-binding domain"/>
    <property type="match status" value="1"/>
</dbReference>
<gene>
    <name evidence="7" type="ORF">GH723_08125</name>
</gene>
<evidence type="ECO:0000256" key="1">
    <source>
        <dbReference type="ARBA" id="ARBA00010641"/>
    </source>
</evidence>
<keyword evidence="2" id="KW-0805">Transcription regulation</keyword>
<dbReference type="PANTHER" id="PTHR43133:SF8">
    <property type="entry name" value="RNA POLYMERASE SIGMA FACTOR HI_1459-RELATED"/>
    <property type="match status" value="1"/>
</dbReference>
<dbReference type="InterPro" id="IPR013324">
    <property type="entry name" value="RNA_pol_sigma_r3/r4-like"/>
</dbReference>
<sequence length="151" mass="16988">MDVRADEDEFVAFVGDVEPRLRRALVALRGADRGRDAAAEALAWAWEHWAEVRRMQNPAGYLYRVGQSRSRARRIRLLPARAEAAPPDSIDLVRALRTLTERQRTAVVLVHGCGWSYDDVAEALEVSKSSVGTHVQRGLERLRDELGEEQA</sequence>
<dbReference type="GO" id="GO:0003677">
    <property type="term" value="F:DNA binding"/>
    <property type="evidence" value="ECO:0007669"/>
    <property type="project" value="UniProtKB-KW"/>
</dbReference>
<comment type="similarity">
    <text evidence="1">Belongs to the sigma-70 factor family. ECF subfamily.</text>
</comment>
<evidence type="ECO:0000259" key="6">
    <source>
        <dbReference type="Pfam" id="PF08281"/>
    </source>
</evidence>
<dbReference type="GO" id="GO:0006352">
    <property type="term" value="P:DNA-templated transcription initiation"/>
    <property type="evidence" value="ECO:0007669"/>
    <property type="project" value="InterPro"/>
</dbReference>
<evidence type="ECO:0000313" key="8">
    <source>
        <dbReference type="Proteomes" id="UP000334019"/>
    </source>
</evidence>
<organism evidence="7 8">
    <name type="scientific">Actinomarinicola tropica</name>
    <dbReference type="NCBI Taxonomy" id="2789776"/>
    <lineage>
        <taxon>Bacteria</taxon>
        <taxon>Bacillati</taxon>
        <taxon>Actinomycetota</taxon>
        <taxon>Acidimicrobiia</taxon>
        <taxon>Acidimicrobiales</taxon>
        <taxon>Iamiaceae</taxon>
        <taxon>Actinomarinicola</taxon>
    </lineage>
</organism>
<dbReference type="AlphaFoldDB" id="A0A5Q2RHL4"/>
<evidence type="ECO:0000256" key="3">
    <source>
        <dbReference type="ARBA" id="ARBA00023082"/>
    </source>
</evidence>
<dbReference type="GO" id="GO:0016987">
    <property type="term" value="F:sigma factor activity"/>
    <property type="evidence" value="ECO:0007669"/>
    <property type="project" value="UniProtKB-KW"/>
</dbReference>
<keyword evidence="4" id="KW-0238">DNA-binding</keyword>
<feature type="domain" description="RNA polymerase sigma factor 70 region 4 type 2" evidence="6">
    <location>
        <begin position="91"/>
        <end position="142"/>
    </location>
</feature>
<dbReference type="KEGG" id="atq:GH723_08125"/>
<dbReference type="Pfam" id="PF08281">
    <property type="entry name" value="Sigma70_r4_2"/>
    <property type="match status" value="1"/>
</dbReference>
<evidence type="ECO:0000256" key="2">
    <source>
        <dbReference type="ARBA" id="ARBA00023015"/>
    </source>
</evidence>
<dbReference type="EMBL" id="CP045851">
    <property type="protein sequence ID" value="QGG95074.1"/>
    <property type="molecule type" value="Genomic_DNA"/>
</dbReference>
<evidence type="ECO:0000313" key="7">
    <source>
        <dbReference type="EMBL" id="QGG95074.1"/>
    </source>
</evidence>
<keyword evidence="5" id="KW-0804">Transcription</keyword>
<dbReference type="InterPro" id="IPR036388">
    <property type="entry name" value="WH-like_DNA-bd_sf"/>
</dbReference>
<protein>
    <recommendedName>
        <fullName evidence="6">RNA polymerase sigma factor 70 region 4 type 2 domain-containing protein</fullName>
    </recommendedName>
</protein>
<proteinExistence type="inferred from homology"/>
<accession>A0A5Q2RHL4</accession>
<evidence type="ECO:0000256" key="5">
    <source>
        <dbReference type="ARBA" id="ARBA00023163"/>
    </source>
</evidence>